<evidence type="ECO:0000256" key="10">
    <source>
        <dbReference type="SAM" id="Coils"/>
    </source>
</evidence>
<comment type="catalytic activity">
    <reaction evidence="1">
        <text>ATP + protein L-histidine = ADP + protein N-phospho-L-histidine.</text>
        <dbReference type="EC" id="2.7.13.3"/>
    </reaction>
</comment>
<evidence type="ECO:0000256" key="5">
    <source>
        <dbReference type="ARBA" id="ARBA00022679"/>
    </source>
</evidence>
<keyword evidence="7 12" id="KW-0418">Kinase</keyword>
<keyword evidence="6" id="KW-0547">Nucleotide-binding</keyword>
<keyword evidence="10" id="KW-0175">Coiled coil</keyword>
<protein>
    <recommendedName>
        <fullName evidence="3">histidine kinase</fullName>
        <ecNumber evidence="3">2.7.13.3</ecNumber>
    </recommendedName>
</protein>
<evidence type="ECO:0000313" key="13">
    <source>
        <dbReference type="Proteomes" id="UP000553776"/>
    </source>
</evidence>
<evidence type="ECO:0000256" key="6">
    <source>
        <dbReference type="ARBA" id="ARBA00022741"/>
    </source>
</evidence>
<comment type="caution">
    <text evidence="12">The sequence shown here is derived from an EMBL/GenBank/DDBJ whole genome shotgun (WGS) entry which is preliminary data.</text>
</comment>
<dbReference type="CDD" id="cd00075">
    <property type="entry name" value="HATPase"/>
    <property type="match status" value="1"/>
</dbReference>
<dbReference type="SUPFAM" id="SSF55874">
    <property type="entry name" value="ATPase domain of HSP90 chaperone/DNA topoisomerase II/histidine kinase"/>
    <property type="match status" value="1"/>
</dbReference>
<evidence type="ECO:0000259" key="11">
    <source>
        <dbReference type="PROSITE" id="PS50109"/>
    </source>
</evidence>
<dbReference type="SMART" id="SM00387">
    <property type="entry name" value="HATPase_c"/>
    <property type="match status" value="1"/>
</dbReference>
<dbReference type="Pfam" id="PF00512">
    <property type="entry name" value="HisKA"/>
    <property type="match status" value="1"/>
</dbReference>
<dbReference type="SMART" id="SM00388">
    <property type="entry name" value="HisKA"/>
    <property type="match status" value="1"/>
</dbReference>
<keyword evidence="4" id="KW-0597">Phosphoprotein</keyword>
<keyword evidence="8" id="KW-0067">ATP-binding</keyword>
<dbReference type="InterPro" id="IPR036097">
    <property type="entry name" value="HisK_dim/P_sf"/>
</dbReference>
<name>A0A841UAK8_9BACL</name>
<keyword evidence="9" id="KW-0902">Two-component regulatory system</keyword>
<sequence length="302" mass="34144">MDVLIGLAAAGFLAAAVCLFRLLSLRREIRGIARHLRRYNRHETAAKLTVGTADRSIQALAEEINRHTELIVQANAERRRTEDELRKAVANMSHDLRTPLTSISGYIQLLESRELPEEEKREAVGIIKQRADRLQSLLNDFFELTVLDSTDYSLKPEKLRLNRLLPDILLGFYDKWSERRLEPTFRLPEEPIVVFADESAVRRVVENLMVNTIRHAAGSIDIALEASAGRAVLTIGNDAPHLKGFDLELLFNRFYMADRSRSGRSSGLGLSIARGLMHKMGGELTAEMKGERLLMKCEWKLG</sequence>
<evidence type="ECO:0000256" key="1">
    <source>
        <dbReference type="ARBA" id="ARBA00000085"/>
    </source>
</evidence>
<dbReference type="AlphaFoldDB" id="A0A841UAK8"/>
<dbReference type="GO" id="GO:0004721">
    <property type="term" value="F:phosphoprotein phosphatase activity"/>
    <property type="evidence" value="ECO:0007669"/>
    <property type="project" value="TreeGrafter"/>
</dbReference>
<evidence type="ECO:0000256" key="3">
    <source>
        <dbReference type="ARBA" id="ARBA00012438"/>
    </source>
</evidence>
<dbReference type="InterPro" id="IPR050351">
    <property type="entry name" value="BphY/WalK/GraS-like"/>
</dbReference>
<dbReference type="EC" id="2.7.13.3" evidence="3"/>
<dbReference type="InterPro" id="IPR003594">
    <property type="entry name" value="HATPase_dom"/>
</dbReference>
<proteinExistence type="predicted"/>
<dbReference type="GO" id="GO:0000155">
    <property type="term" value="F:phosphorelay sensor kinase activity"/>
    <property type="evidence" value="ECO:0007669"/>
    <property type="project" value="InterPro"/>
</dbReference>
<evidence type="ECO:0000256" key="4">
    <source>
        <dbReference type="ARBA" id="ARBA00022553"/>
    </source>
</evidence>
<dbReference type="SUPFAM" id="SSF47384">
    <property type="entry name" value="Homodimeric domain of signal transducing histidine kinase"/>
    <property type="match status" value="1"/>
</dbReference>
<dbReference type="GO" id="GO:0016036">
    <property type="term" value="P:cellular response to phosphate starvation"/>
    <property type="evidence" value="ECO:0007669"/>
    <property type="project" value="TreeGrafter"/>
</dbReference>
<dbReference type="Pfam" id="PF02518">
    <property type="entry name" value="HATPase_c"/>
    <property type="match status" value="1"/>
</dbReference>
<dbReference type="EMBL" id="JACJVR010000110">
    <property type="protein sequence ID" value="MBB6695001.1"/>
    <property type="molecule type" value="Genomic_DNA"/>
</dbReference>
<dbReference type="GO" id="GO:0005886">
    <property type="term" value="C:plasma membrane"/>
    <property type="evidence" value="ECO:0007669"/>
    <property type="project" value="TreeGrafter"/>
</dbReference>
<dbReference type="PROSITE" id="PS50109">
    <property type="entry name" value="HIS_KIN"/>
    <property type="match status" value="1"/>
</dbReference>
<dbReference type="PANTHER" id="PTHR45453:SF1">
    <property type="entry name" value="PHOSPHATE REGULON SENSOR PROTEIN PHOR"/>
    <property type="match status" value="1"/>
</dbReference>
<comment type="subcellular location">
    <subcellularLocation>
        <location evidence="2">Membrane</location>
    </subcellularLocation>
</comment>
<accession>A0A841UAK8</accession>
<dbReference type="Gene3D" id="3.30.565.10">
    <property type="entry name" value="Histidine kinase-like ATPase, C-terminal domain"/>
    <property type="match status" value="1"/>
</dbReference>
<gene>
    <name evidence="12" type="ORF">H7B90_26760</name>
</gene>
<keyword evidence="5" id="KW-0808">Transferase</keyword>
<evidence type="ECO:0000313" key="12">
    <source>
        <dbReference type="EMBL" id="MBB6695001.1"/>
    </source>
</evidence>
<dbReference type="InterPro" id="IPR036890">
    <property type="entry name" value="HATPase_C_sf"/>
</dbReference>
<feature type="domain" description="Histidine kinase" evidence="11">
    <location>
        <begin position="91"/>
        <end position="302"/>
    </location>
</feature>
<dbReference type="InterPro" id="IPR008358">
    <property type="entry name" value="Sig_transdc_His_kin/Pase_MprB"/>
</dbReference>
<dbReference type="InterPro" id="IPR005467">
    <property type="entry name" value="His_kinase_dom"/>
</dbReference>
<evidence type="ECO:0000256" key="7">
    <source>
        <dbReference type="ARBA" id="ARBA00022777"/>
    </source>
</evidence>
<keyword evidence="13" id="KW-1185">Reference proteome</keyword>
<evidence type="ECO:0000256" key="8">
    <source>
        <dbReference type="ARBA" id="ARBA00022840"/>
    </source>
</evidence>
<feature type="coiled-coil region" evidence="10">
    <location>
        <begin position="57"/>
        <end position="91"/>
    </location>
</feature>
<dbReference type="Gene3D" id="1.10.287.130">
    <property type="match status" value="1"/>
</dbReference>
<organism evidence="12 13">
    <name type="scientific">Cohnella xylanilytica</name>
    <dbReference type="NCBI Taxonomy" id="557555"/>
    <lineage>
        <taxon>Bacteria</taxon>
        <taxon>Bacillati</taxon>
        <taxon>Bacillota</taxon>
        <taxon>Bacilli</taxon>
        <taxon>Bacillales</taxon>
        <taxon>Paenibacillaceae</taxon>
        <taxon>Cohnella</taxon>
    </lineage>
</organism>
<evidence type="ECO:0000256" key="2">
    <source>
        <dbReference type="ARBA" id="ARBA00004370"/>
    </source>
</evidence>
<evidence type="ECO:0000256" key="9">
    <source>
        <dbReference type="ARBA" id="ARBA00023012"/>
    </source>
</evidence>
<dbReference type="Proteomes" id="UP000553776">
    <property type="component" value="Unassembled WGS sequence"/>
</dbReference>
<dbReference type="PANTHER" id="PTHR45453">
    <property type="entry name" value="PHOSPHATE REGULON SENSOR PROTEIN PHOR"/>
    <property type="match status" value="1"/>
</dbReference>
<dbReference type="GO" id="GO:0005524">
    <property type="term" value="F:ATP binding"/>
    <property type="evidence" value="ECO:0007669"/>
    <property type="project" value="UniProtKB-KW"/>
</dbReference>
<dbReference type="PRINTS" id="PR01780">
    <property type="entry name" value="LANTIREGPROT"/>
</dbReference>
<reference evidence="12 13" key="1">
    <citation type="submission" date="2020-08" db="EMBL/GenBank/DDBJ databases">
        <title>Cohnella phylogeny.</title>
        <authorList>
            <person name="Dunlap C."/>
        </authorList>
    </citation>
    <scope>NUCLEOTIDE SEQUENCE [LARGE SCALE GENOMIC DNA]</scope>
    <source>
        <strain evidence="12 13">DSM 25239</strain>
    </source>
</reference>
<dbReference type="CDD" id="cd00082">
    <property type="entry name" value="HisKA"/>
    <property type="match status" value="1"/>
</dbReference>
<dbReference type="InterPro" id="IPR003661">
    <property type="entry name" value="HisK_dim/P_dom"/>
</dbReference>